<keyword evidence="3" id="KW-1185">Reference proteome</keyword>
<evidence type="ECO:0000313" key="2">
    <source>
        <dbReference type="EMBL" id="MBD8505410.1"/>
    </source>
</evidence>
<feature type="compositionally biased region" description="Basic and acidic residues" evidence="1">
    <location>
        <begin position="392"/>
        <end position="410"/>
    </location>
</feature>
<feature type="compositionally biased region" description="Low complexity" evidence="1">
    <location>
        <begin position="411"/>
        <end position="424"/>
    </location>
</feature>
<comment type="caution">
    <text evidence="2">The sequence shown here is derived from an EMBL/GenBank/DDBJ whole genome shotgun (WGS) entry which is preliminary data.</text>
</comment>
<protein>
    <submittedName>
        <fullName evidence="2">DUF349 domain-containing protein</fullName>
    </submittedName>
</protein>
<name>A0A927JAN9_9ACTN</name>
<feature type="region of interest" description="Disordered" evidence="1">
    <location>
        <begin position="1"/>
        <end position="28"/>
    </location>
</feature>
<dbReference type="Proteomes" id="UP000642993">
    <property type="component" value="Unassembled WGS sequence"/>
</dbReference>
<evidence type="ECO:0000313" key="3">
    <source>
        <dbReference type="Proteomes" id="UP000642993"/>
    </source>
</evidence>
<organism evidence="2 3">
    <name type="scientific">Lolliginicoccus lacisalsi</name>
    <dbReference type="NCBI Taxonomy" id="2742202"/>
    <lineage>
        <taxon>Bacteria</taxon>
        <taxon>Bacillati</taxon>
        <taxon>Actinomycetota</taxon>
        <taxon>Actinomycetes</taxon>
        <taxon>Mycobacteriales</taxon>
        <taxon>Hoyosellaceae</taxon>
        <taxon>Lolliginicoccus</taxon>
    </lineage>
</organism>
<dbReference type="InterPro" id="IPR007139">
    <property type="entry name" value="DUF349"/>
</dbReference>
<dbReference type="Pfam" id="PF03993">
    <property type="entry name" value="DUF349"/>
    <property type="match status" value="3"/>
</dbReference>
<accession>A0A927JAN9</accession>
<feature type="region of interest" description="Disordered" evidence="1">
    <location>
        <begin position="392"/>
        <end position="430"/>
    </location>
</feature>
<evidence type="ECO:0000256" key="1">
    <source>
        <dbReference type="SAM" id="MobiDB-lite"/>
    </source>
</evidence>
<dbReference type="AlphaFoldDB" id="A0A927JAN9"/>
<dbReference type="RefSeq" id="WP_192037851.1">
    <property type="nucleotide sequence ID" value="NZ_JACYWE010000001.1"/>
</dbReference>
<reference evidence="2" key="1">
    <citation type="submission" date="2020-09" db="EMBL/GenBank/DDBJ databases">
        <title>Hoyosella lacisalsi sp. nov., a halotolerant actinobacterium isolated from soil of Lake Gudzhirganskoe.</title>
        <authorList>
            <person name="Yang Q."/>
            <person name="Guo P.Y."/>
            <person name="Liu S.W."/>
            <person name="Li F.N."/>
            <person name="Sun C.H."/>
        </authorList>
    </citation>
    <scope>NUCLEOTIDE SEQUENCE</scope>
    <source>
        <strain evidence="2">G463</strain>
    </source>
</reference>
<gene>
    <name evidence="2" type="ORF">HT102_02760</name>
</gene>
<dbReference type="EMBL" id="JACYWE010000001">
    <property type="protein sequence ID" value="MBD8505410.1"/>
    <property type="molecule type" value="Genomic_DNA"/>
</dbReference>
<proteinExistence type="predicted"/>
<sequence>MTGTTPHEQGIVTPLTGHENAKAATPHSPTEFGRIDDDGTVWLITKDGERQIGSWHAGDRSEGLAHFARRCDDLATEVELLETRLAKGSGDPKKTKIAAGHLLETLPTAAVIGDIAALEARLQGIISGADAAAERAHHRREEERAAQVARKEALCAEAEDVAENSTQWKAAGDRLRAMFDEWKTIRGIDRKTDDALWKRFSKARDSFNRRRGAHFAELDRERAHAKTVKEELVARAEAMSASTEWGETAGAYRDLMKEWKAAGRAPKEADDALWKRFKAAQDTFFAARNAAASERDAEFAENATAKEALLAEAESLDPSKDLEAARAELRRMQERWEAIGKVPRDRIHELEARFKAIESRVRDAVASQWRRSDPEAEARAAQFRERVQQLEEQAAKAEAAGRAKDAEKARAQAQQWREWAATAEDALSSR</sequence>